<dbReference type="AlphaFoldDB" id="A0A1X6X1C8"/>
<feature type="transmembrane region" description="Helical" evidence="7">
    <location>
        <begin position="307"/>
        <end position="326"/>
    </location>
</feature>
<dbReference type="GO" id="GO:0005886">
    <property type="term" value="C:plasma membrane"/>
    <property type="evidence" value="ECO:0007669"/>
    <property type="project" value="UniProtKB-SubCell"/>
</dbReference>
<dbReference type="EMBL" id="FWFF01000003">
    <property type="protein sequence ID" value="SLM92153.1"/>
    <property type="molecule type" value="Genomic_DNA"/>
</dbReference>
<keyword evidence="4 7" id="KW-1133">Transmembrane helix</keyword>
<evidence type="ECO:0000313" key="8">
    <source>
        <dbReference type="EMBL" id="SLM92153.1"/>
    </source>
</evidence>
<feature type="transmembrane region" description="Helical" evidence="7">
    <location>
        <begin position="279"/>
        <end position="300"/>
    </location>
</feature>
<gene>
    <name evidence="8" type="ORF">FM105_02985</name>
</gene>
<dbReference type="GO" id="GO:0022857">
    <property type="term" value="F:transmembrane transporter activity"/>
    <property type="evidence" value="ECO:0007669"/>
    <property type="project" value="InterPro"/>
</dbReference>
<keyword evidence="2" id="KW-1003">Cell membrane</keyword>
<protein>
    <recommendedName>
        <fullName evidence="10">MFS transporter</fullName>
    </recommendedName>
</protein>
<accession>A0A1X6X1C8</accession>
<dbReference type="Pfam" id="PF07690">
    <property type="entry name" value="MFS_1"/>
    <property type="match status" value="1"/>
</dbReference>
<dbReference type="PANTHER" id="PTHR23513">
    <property type="entry name" value="INTEGRAL MEMBRANE EFFLUX PROTEIN-RELATED"/>
    <property type="match status" value="1"/>
</dbReference>
<evidence type="ECO:0000313" key="9">
    <source>
        <dbReference type="Proteomes" id="UP000196581"/>
    </source>
</evidence>
<feature type="transmembrane region" description="Helical" evidence="7">
    <location>
        <begin position="395"/>
        <end position="417"/>
    </location>
</feature>
<name>A0A1X6X1C8_9MICO</name>
<keyword evidence="9" id="KW-1185">Reference proteome</keyword>
<evidence type="ECO:0000256" key="7">
    <source>
        <dbReference type="SAM" id="Phobius"/>
    </source>
</evidence>
<evidence type="ECO:0000256" key="6">
    <source>
        <dbReference type="SAM" id="MobiDB-lite"/>
    </source>
</evidence>
<evidence type="ECO:0008006" key="10">
    <source>
        <dbReference type="Google" id="ProtNLM"/>
    </source>
</evidence>
<feature type="transmembrane region" description="Helical" evidence="7">
    <location>
        <begin position="52"/>
        <end position="73"/>
    </location>
</feature>
<evidence type="ECO:0000256" key="2">
    <source>
        <dbReference type="ARBA" id="ARBA00022475"/>
    </source>
</evidence>
<proteinExistence type="predicted"/>
<reference evidence="9" key="1">
    <citation type="submission" date="2017-02" db="EMBL/GenBank/DDBJ databases">
        <authorList>
            <person name="Dridi B."/>
        </authorList>
    </citation>
    <scope>NUCLEOTIDE SEQUENCE [LARGE SCALE GENOMIC DNA]</scope>
    <source>
        <strain evidence="9">B Co 03.10</strain>
    </source>
</reference>
<dbReference type="Gene3D" id="1.20.1250.20">
    <property type="entry name" value="MFS general substrate transporter like domains"/>
    <property type="match status" value="1"/>
</dbReference>
<evidence type="ECO:0000256" key="3">
    <source>
        <dbReference type="ARBA" id="ARBA00022692"/>
    </source>
</evidence>
<evidence type="ECO:0000256" key="4">
    <source>
        <dbReference type="ARBA" id="ARBA00022989"/>
    </source>
</evidence>
<evidence type="ECO:0000256" key="1">
    <source>
        <dbReference type="ARBA" id="ARBA00004651"/>
    </source>
</evidence>
<comment type="subcellular location">
    <subcellularLocation>
        <location evidence="1">Cell membrane</location>
        <topology evidence="1">Multi-pass membrane protein</topology>
    </subcellularLocation>
</comment>
<dbReference type="PANTHER" id="PTHR23513:SF11">
    <property type="entry name" value="STAPHYLOFERRIN A TRANSPORTER"/>
    <property type="match status" value="1"/>
</dbReference>
<organism evidence="8 9">
    <name type="scientific">Brevibacterium yomogidense</name>
    <dbReference type="NCBI Taxonomy" id="946573"/>
    <lineage>
        <taxon>Bacteria</taxon>
        <taxon>Bacillati</taxon>
        <taxon>Actinomycetota</taxon>
        <taxon>Actinomycetes</taxon>
        <taxon>Micrococcales</taxon>
        <taxon>Brevibacteriaceae</taxon>
        <taxon>Brevibacterium</taxon>
    </lineage>
</organism>
<evidence type="ECO:0000256" key="5">
    <source>
        <dbReference type="ARBA" id="ARBA00023136"/>
    </source>
</evidence>
<feature type="transmembrane region" description="Helical" evidence="7">
    <location>
        <begin position="79"/>
        <end position="100"/>
    </location>
</feature>
<dbReference type="InterPro" id="IPR036259">
    <property type="entry name" value="MFS_trans_sf"/>
</dbReference>
<dbReference type="Proteomes" id="UP000196581">
    <property type="component" value="Unassembled WGS sequence"/>
</dbReference>
<feature type="region of interest" description="Disordered" evidence="6">
    <location>
        <begin position="1"/>
        <end position="40"/>
    </location>
</feature>
<feature type="transmembrane region" description="Helical" evidence="7">
    <location>
        <begin position="202"/>
        <end position="222"/>
    </location>
</feature>
<keyword evidence="5 7" id="KW-0472">Membrane</keyword>
<feature type="transmembrane region" description="Helical" evidence="7">
    <location>
        <begin position="367"/>
        <end position="389"/>
    </location>
</feature>
<feature type="transmembrane region" description="Helical" evidence="7">
    <location>
        <begin position="243"/>
        <end position="273"/>
    </location>
</feature>
<dbReference type="SUPFAM" id="SSF103473">
    <property type="entry name" value="MFS general substrate transporter"/>
    <property type="match status" value="1"/>
</dbReference>
<feature type="transmembrane region" description="Helical" evidence="7">
    <location>
        <begin position="112"/>
        <end position="134"/>
    </location>
</feature>
<keyword evidence="3 7" id="KW-0812">Transmembrane</keyword>
<sequence length="431" mass="44481">MISTSAPAEAGEPTPARSPKRDGLSGVSASGEEQIGGDSSRDSRWNVLRWQIGYGSFGVPQAAAPIAFALIALPLTGSAGAGAGLVFAMTAAQVIGSVPVSRLGNRFNAVHYLRALIAVRTLGLALVTVLAAVGAPFATLMVAVVAAGLVNGAAYGFQRTLLNHLVEPGKLPRALGVAATLNEVSFALSPVLASVLGAFSPVWAMVAITVLGIGPLVLTPSIPEARGVREDKSVRRSRARLPWAVYLWLICSVATGASVAAVEVGAVAFALSFGLAPGWAFIFALALCIGSVLGGVWVSVRNRMPSTWKVVGFLAASSLGLGVALFEAHLSVTLAGAFVLGIFLPMLGTFYSLVLDGLVPADRRAELFAHLRTANALGVMGVSGVLALFGLQLAIVSGLGVLVFATVLAALHAMTAGREPRDHRRKRRRVL</sequence>
<feature type="transmembrane region" description="Helical" evidence="7">
    <location>
        <begin position="332"/>
        <end position="355"/>
    </location>
</feature>
<dbReference type="InterPro" id="IPR011701">
    <property type="entry name" value="MFS"/>
</dbReference>